<gene>
    <name evidence="1" type="ORF">EYF80_038500</name>
</gene>
<proteinExistence type="predicted"/>
<protein>
    <submittedName>
        <fullName evidence="1">Uncharacterized protein</fullName>
    </submittedName>
</protein>
<sequence length="145" mass="16125">MPALLGLPPCEKPVPHSFFSETSNAKCITDDAVPELKGHLPYINTTLEAKARHTAPLEVPVSLILASLVLIGSQNPYDDTLSPQKAEQQNISRIKSSGAASGIMEGGCTRKDEGATWHRKRFLRVMPEKNHFWFHKEPFKPGFFK</sequence>
<dbReference type="EMBL" id="SRLO01000587">
    <property type="protein sequence ID" value="TNN51282.1"/>
    <property type="molecule type" value="Genomic_DNA"/>
</dbReference>
<evidence type="ECO:0000313" key="2">
    <source>
        <dbReference type="Proteomes" id="UP000314294"/>
    </source>
</evidence>
<comment type="caution">
    <text evidence="1">The sequence shown here is derived from an EMBL/GenBank/DDBJ whole genome shotgun (WGS) entry which is preliminary data.</text>
</comment>
<reference evidence="1 2" key="1">
    <citation type="submission" date="2019-03" db="EMBL/GenBank/DDBJ databases">
        <title>First draft genome of Liparis tanakae, snailfish: a comprehensive survey of snailfish specific genes.</title>
        <authorList>
            <person name="Kim W."/>
            <person name="Song I."/>
            <person name="Jeong J.-H."/>
            <person name="Kim D."/>
            <person name="Kim S."/>
            <person name="Ryu S."/>
            <person name="Song J.Y."/>
            <person name="Lee S.K."/>
        </authorList>
    </citation>
    <scope>NUCLEOTIDE SEQUENCE [LARGE SCALE GENOMIC DNA]</scope>
    <source>
        <tissue evidence="1">Muscle</tissue>
    </source>
</reference>
<organism evidence="1 2">
    <name type="scientific">Liparis tanakae</name>
    <name type="common">Tanaka's snailfish</name>
    <dbReference type="NCBI Taxonomy" id="230148"/>
    <lineage>
        <taxon>Eukaryota</taxon>
        <taxon>Metazoa</taxon>
        <taxon>Chordata</taxon>
        <taxon>Craniata</taxon>
        <taxon>Vertebrata</taxon>
        <taxon>Euteleostomi</taxon>
        <taxon>Actinopterygii</taxon>
        <taxon>Neopterygii</taxon>
        <taxon>Teleostei</taxon>
        <taxon>Neoteleostei</taxon>
        <taxon>Acanthomorphata</taxon>
        <taxon>Eupercaria</taxon>
        <taxon>Perciformes</taxon>
        <taxon>Cottioidei</taxon>
        <taxon>Cottales</taxon>
        <taxon>Liparidae</taxon>
        <taxon>Liparis</taxon>
    </lineage>
</organism>
<name>A0A4Z2GF41_9TELE</name>
<dbReference type="AlphaFoldDB" id="A0A4Z2GF41"/>
<keyword evidence="2" id="KW-1185">Reference proteome</keyword>
<accession>A0A4Z2GF41</accession>
<evidence type="ECO:0000313" key="1">
    <source>
        <dbReference type="EMBL" id="TNN51282.1"/>
    </source>
</evidence>
<dbReference type="Proteomes" id="UP000314294">
    <property type="component" value="Unassembled WGS sequence"/>
</dbReference>